<evidence type="ECO:0000313" key="4">
    <source>
        <dbReference type="Proteomes" id="UP000489190"/>
    </source>
</evidence>
<evidence type="ECO:0000313" key="2">
    <source>
        <dbReference type="EMBL" id="MQT92725.1"/>
    </source>
</evidence>
<comment type="caution">
    <text evidence="2">The sequence shown here is derived from an EMBL/GenBank/DDBJ whole genome shotgun (WGS) entry which is preliminary data.</text>
</comment>
<reference evidence="3 4" key="1">
    <citation type="submission" date="2019-10" db="EMBL/GenBank/DDBJ databases">
        <title>Evaluation of single-gene subtyping targets for Pseudomonas.</title>
        <authorList>
            <person name="Reichler S.J."/>
            <person name="Orsi R.H."/>
            <person name="Wiedmann M."/>
            <person name="Martin N.H."/>
            <person name="Murphy S.I."/>
        </authorList>
    </citation>
    <scope>NUCLEOTIDE SEQUENCE [LARGE SCALE GENOMIC DNA]</scope>
    <source>
        <strain evidence="2 4">FSL R10-3254</strain>
        <strain evidence="1 3">FSL R10-3257</strain>
    </source>
</reference>
<accession>A0A6A7YN79</accession>
<sequence length="203" mass="23576">MIFLTMYSLEFTALAPQREQNRMDINIFMTIEEFIFTNLKLIKNTKCNLYRSESYEHPYNLMDGNDPISWSCSESRSLSLLIGKAEDEHKILKDNQINIPRACRVGFVDIRYGGEDEHAIGASHYGADTSTTAKFINRELKKILKEFAHKGVIDCADNEIKSFFWTDAALATEKNWHRFLSRGAKKYTNMNMGYRPLRINQQE</sequence>
<dbReference type="Proteomes" id="UP000489190">
    <property type="component" value="Unassembled WGS sequence"/>
</dbReference>
<evidence type="ECO:0000313" key="1">
    <source>
        <dbReference type="EMBL" id="MQT49927.1"/>
    </source>
</evidence>
<dbReference type="EMBL" id="WIWI01000138">
    <property type="protein sequence ID" value="MQT92725.1"/>
    <property type="molecule type" value="Genomic_DNA"/>
</dbReference>
<gene>
    <name evidence="2" type="ORF">GHO39_26935</name>
    <name evidence="1" type="ORF">GHO40_24875</name>
</gene>
<protein>
    <submittedName>
        <fullName evidence="2">Uncharacterized protein</fullName>
    </submittedName>
</protein>
<proteinExistence type="predicted"/>
<dbReference type="AlphaFoldDB" id="A0A6A7YN79"/>
<name>A0A6A7YN79_9PSED</name>
<dbReference type="RefSeq" id="WP_153330934.1">
    <property type="nucleotide sequence ID" value="NZ_WIWJ01000075.1"/>
</dbReference>
<evidence type="ECO:0000313" key="3">
    <source>
        <dbReference type="Proteomes" id="UP000441404"/>
    </source>
</evidence>
<organism evidence="2 4">
    <name type="scientific">Pseudomonas helleri</name>
    <dbReference type="NCBI Taxonomy" id="1608996"/>
    <lineage>
        <taxon>Bacteria</taxon>
        <taxon>Pseudomonadati</taxon>
        <taxon>Pseudomonadota</taxon>
        <taxon>Gammaproteobacteria</taxon>
        <taxon>Pseudomonadales</taxon>
        <taxon>Pseudomonadaceae</taxon>
        <taxon>Pseudomonas</taxon>
    </lineage>
</organism>
<dbReference type="EMBL" id="WIWJ01000075">
    <property type="protein sequence ID" value="MQT49927.1"/>
    <property type="molecule type" value="Genomic_DNA"/>
</dbReference>
<dbReference type="Proteomes" id="UP000441404">
    <property type="component" value="Unassembled WGS sequence"/>
</dbReference>